<feature type="region of interest" description="Disordered" evidence="1">
    <location>
        <begin position="79"/>
        <end position="108"/>
    </location>
</feature>
<dbReference type="Proteomes" id="UP000054498">
    <property type="component" value="Unassembled WGS sequence"/>
</dbReference>
<dbReference type="PANTHER" id="PTHR12302">
    <property type="entry name" value="EBNA2 BINDING PROTEIN P100"/>
    <property type="match status" value="1"/>
</dbReference>
<name>A0A0D2IZH6_9CHLO</name>
<dbReference type="GO" id="GO:0004518">
    <property type="term" value="F:nuclease activity"/>
    <property type="evidence" value="ECO:0007669"/>
    <property type="project" value="TreeGrafter"/>
</dbReference>
<reference evidence="3 4" key="1">
    <citation type="journal article" date="2013" name="BMC Genomics">
        <title>Reconstruction of the lipid metabolism for the microalga Monoraphidium neglectum from its genome sequence reveals characteristics suitable for biofuel production.</title>
        <authorList>
            <person name="Bogen C."/>
            <person name="Al-Dilaimi A."/>
            <person name="Albersmeier A."/>
            <person name="Wichmann J."/>
            <person name="Grundmann M."/>
            <person name="Rupp O."/>
            <person name="Lauersen K.J."/>
            <person name="Blifernez-Klassen O."/>
            <person name="Kalinowski J."/>
            <person name="Goesmann A."/>
            <person name="Mussgnug J.H."/>
            <person name="Kruse O."/>
        </authorList>
    </citation>
    <scope>NUCLEOTIDE SEQUENCE [LARGE SCALE GENOMIC DNA]</scope>
    <source>
        <strain evidence="3 4">SAG 48.87</strain>
    </source>
</reference>
<dbReference type="InterPro" id="IPR016071">
    <property type="entry name" value="Staphylococal_nuclease_OB-fold"/>
</dbReference>
<organism evidence="3 4">
    <name type="scientific">Monoraphidium neglectum</name>
    <dbReference type="NCBI Taxonomy" id="145388"/>
    <lineage>
        <taxon>Eukaryota</taxon>
        <taxon>Viridiplantae</taxon>
        <taxon>Chlorophyta</taxon>
        <taxon>core chlorophytes</taxon>
        <taxon>Chlorophyceae</taxon>
        <taxon>CS clade</taxon>
        <taxon>Sphaeropleales</taxon>
        <taxon>Selenastraceae</taxon>
        <taxon>Monoraphidium</taxon>
    </lineage>
</organism>
<feature type="region of interest" description="Disordered" evidence="1">
    <location>
        <begin position="223"/>
        <end position="256"/>
    </location>
</feature>
<dbReference type="OrthoDB" id="10023235at2759"/>
<keyword evidence="4" id="KW-1185">Reference proteome</keyword>
<gene>
    <name evidence="3" type="ORF">MNEG_14711</name>
</gene>
<feature type="compositionally biased region" description="Basic residues" evidence="1">
    <location>
        <begin position="80"/>
        <end position="104"/>
    </location>
</feature>
<feature type="compositionally biased region" description="Acidic residues" evidence="1">
    <location>
        <begin position="225"/>
        <end position="240"/>
    </location>
</feature>
<accession>A0A0D2IZH6</accession>
<feature type="region of interest" description="Disordered" evidence="1">
    <location>
        <begin position="1"/>
        <end position="21"/>
    </location>
</feature>
<proteinExistence type="predicted"/>
<feature type="domain" description="TNase-like" evidence="2">
    <location>
        <begin position="101"/>
        <end position="223"/>
    </location>
</feature>
<evidence type="ECO:0000259" key="2">
    <source>
        <dbReference type="SMART" id="SM00318"/>
    </source>
</evidence>
<dbReference type="SUPFAM" id="SSF50199">
    <property type="entry name" value="Staphylococcal nuclease"/>
    <property type="match status" value="2"/>
</dbReference>
<dbReference type="GeneID" id="25732300"/>
<dbReference type="PANTHER" id="PTHR12302:SF2">
    <property type="entry name" value="STAPHYLOCOCCAL NUCLEASE DOMAIN-CONTAINING PROTEIN 1"/>
    <property type="match status" value="1"/>
</dbReference>
<dbReference type="RefSeq" id="XP_013892272.1">
    <property type="nucleotide sequence ID" value="XM_014036818.1"/>
</dbReference>
<dbReference type="STRING" id="145388.A0A0D2IZH6"/>
<evidence type="ECO:0000313" key="3">
    <source>
        <dbReference type="EMBL" id="KIY93252.1"/>
    </source>
</evidence>
<sequence>MEYTRKIQPTPGAEGPAAGGEDRVLAFGNVELLGAKEGEDKNAAEMAVARGFATVIRHRTDEERSSVYERLIELEEAAKTAKRGLHSNKASKRHGANTARRRQPGRTEVAAPRLNDVSLPGNAARAKQYLPFFQRSGRVAATVEYVLSGHRLKIEVEGVDKGGTFLGTITLPGAKPVNLGLSLLRQGLAKLQPFFSSDRVKGGAELEAAQNAAKQAHLKIWESWTPEDDKVEGDDDDEAAEGGAAGGSGGEVLSVT</sequence>
<dbReference type="EMBL" id="KK104922">
    <property type="protein sequence ID" value="KIY93252.1"/>
    <property type="molecule type" value="Genomic_DNA"/>
</dbReference>
<feature type="non-terminal residue" evidence="3">
    <location>
        <position position="256"/>
    </location>
</feature>
<dbReference type="GO" id="GO:0006402">
    <property type="term" value="P:mRNA catabolic process"/>
    <property type="evidence" value="ECO:0007669"/>
    <property type="project" value="TreeGrafter"/>
</dbReference>
<dbReference type="AlphaFoldDB" id="A0A0D2IZH6"/>
<evidence type="ECO:0000313" key="4">
    <source>
        <dbReference type="Proteomes" id="UP000054498"/>
    </source>
</evidence>
<evidence type="ECO:0000256" key="1">
    <source>
        <dbReference type="SAM" id="MobiDB-lite"/>
    </source>
</evidence>
<dbReference type="Pfam" id="PF00565">
    <property type="entry name" value="SNase"/>
    <property type="match status" value="1"/>
</dbReference>
<dbReference type="GO" id="GO:0005829">
    <property type="term" value="C:cytosol"/>
    <property type="evidence" value="ECO:0007669"/>
    <property type="project" value="TreeGrafter"/>
</dbReference>
<dbReference type="Gene3D" id="2.40.50.90">
    <property type="match status" value="2"/>
</dbReference>
<dbReference type="InterPro" id="IPR035437">
    <property type="entry name" value="SNase_OB-fold_sf"/>
</dbReference>
<dbReference type="GO" id="GO:0003723">
    <property type="term" value="F:RNA binding"/>
    <property type="evidence" value="ECO:0007669"/>
    <property type="project" value="TreeGrafter"/>
</dbReference>
<dbReference type="KEGG" id="mng:MNEG_14711"/>
<dbReference type="SMART" id="SM00318">
    <property type="entry name" value="SNc"/>
    <property type="match status" value="1"/>
</dbReference>
<protein>
    <submittedName>
        <fullName evidence="3">Transcriptional coactivator-like protein</fullName>
    </submittedName>
</protein>
<dbReference type="GO" id="GO:0005634">
    <property type="term" value="C:nucleus"/>
    <property type="evidence" value="ECO:0007669"/>
    <property type="project" value="TreeGrafter"/>
</dbReference>